<evidence type="ECO:0000256" key="4">
    <source>
        <dbReference type="ARBA" id="ARBA00023002"/>
    </source>
</evidence>
<dbReference type="PRINTS" id="PR00409">
    <property type="entry name" value="PHDIOXRDTASE"/>
</dbReference>
<evidence type="ECO:0000313" key="10">
    <source>
        <dbReference type="Proteomes" id="UP000215767"/>
    </source>
</evidence>
<dbReference type="SUPFAM" id="SSF52343">
    <property type="entry name" value="Ferredoxin reductase-like, C-terminal NADP-linked domain"/>
    <property type="match status" value="1"/>
</dbReference>
<dbReference type="InterPro" id="IPR001041">
    <property type="entry name" value="2Fe-2S_ferredoxin-type"/>
</dbReference>
<evidence type="ECO:0000313" key="9">
    <source>
        <dbReference type="EMBL" id="OZI60776.1"/>
    </source>
</evidence>
<proteinExistence type="predicted"/>
<dbReference type="InterPro" id="IPR017927">
    <property type="entry name" value="FAD-bd_FR_type"/>
</dbReference>
<dbReference type="AlphaFoldDB" id="A0A261UFR4"/>
<feature type="domain" description="2Fe-2S ferredoxin-type" evidence="7">
    <location>
        <begin position="229"/>
        <end position="314"/>
    </location>
</feature>
<keyword evidence="3" id="KW-0479">Metal-binding</keyword>
<keyword evidence="4" id="KW-0560">Oxidoreductase</keyword>
<dbReference type="PANTHER" id="PTHR47354">
    <property type="entry name" value="NADH OXIDOREDUCTASE HCR"/>
    <property type="match status" value="1"/>
</dbReference>
<dbReference type="Gene3D" id="3.10.20.30">
    <property type="match status" value="1"/>
</dbReference>
<evidence type="ECO:0000256" key="3">
    <source>
        <dbReference type="ARBA" id="ARBA00022723"/>
    </source>
</evidence>
<evidence type="ECO:0000259" key="8">
    <source>
        <dbReference type="PROSITE" id="PS51384"/>
    </source>
</evidence>
<dbReference type="InterPro" id="IPR017938">
    <property type="entry name" value="Riboflavin_synthase-like_b-brl"/>
</dbReference>
<dbReference type="EMBL" id="NEVS01000004">
    <property type="protein sequence ID" value="OZI60776.1"/>
    <property type="molecule type" value="Genomic_DNA"/>
</dbReference>
<evidence type="ECO:0000256" key="2">
    <source>
        <dbReference type="ARBA" id="ARBA00022714"/>
    </source>
</evidence>
<dbReference type="PROSITE" id="PS51384">
    <property type="entry name" value="FAD_FR"/>
    <property type="match status" value="1"/>
</dbReference>
<accession>A0A261UFR4</accession>
<protein>
    <recommendedName>
        <fullName evidence="11">Oxidoreductase</fullName>
    </recommendedName>
</protein>
<dbReference type="Gene3D" id="3.40.50.80">
    <property type="entry name" value="Nucleotide-binding domain of ferredoxin-NADP reductase (FNR) module"/>
    <property type="match status" value="1"/>
</dbReference>
<comment type="caution">
    <text evidence="9">The sequence shown here is derived from an EMBL/GenBank/DDBJ whole genome shotgun (WGS) entry which is preliminary data.</text>
</comment>
<dbReference type="SUPFAM" id="SSF54292">
    <property type="entry name" value="2Fe-2S ferredoxin-like"/>
    <property type="match status" value="1"/>
</dbReference>
<dbReference type="PROSITE" id="PS51085">
    <property type="entry name" value="2FE2S_FER_2"/>
    <property type="match status" value="1"/>
</dbReference>
<dbReference type="SUPFAM" id="SSF63380">
    <property type="entry name" value="Riboflavin synthase domain-like"/>
    <property type="match status" value="1"/>
</dbReference>
<keyword evidence="10" id="KW-1185">Reference proteome</keyword>
<dbReference type="CDD" id="cd06185">
    <property type="entry name" value="PDR_like"/>
    <property type="match status" value="1"/>
</dbReference>
<keyword evidence="1" id="KW-0285">Flavoprotein</keyword>
<organism evidence="9 10">
    <name type="scientific">Bordetella genomosp. 11</name>
    <dbReference type="NCBI Taxonomy" id="1416808"/>
    <lineage>
        <taxon>Bacteria</taxon>
        <taxon>Pseudomonadati</taxon>
        <taxon>Pseudomonadota</taxon>
        <taxon>Betaproteobacteria</taxon>
        <taxon>Burkholderiales</taxon>
        <taxon>Alcaligenaceae</taxon>
        <taxon>Bordetella</taxon>
    </lineage>
</organism>
<dbReference type="InterPro" id="IPR039261">
    <property type="entry name" value="FNR_nucleotide-bd"/>
</dbReference>
<dbReference type="InterPro" id="IPR036010">
    <property type="entry name" value="2Fe-2S_ferredoxin-like_sf"/>
</dbReference>
<evidence type="ECO:0000259" key="7">
    <source>
        <dbReference type="PROSITE" id="PS51085"/>
    </source>
</evidence>
<dbReference type="PANTHER" id="PTHR47354:SF1">
    <property type="entry name" value="CARNITINE MONOOXYGENASE REDUCTASE SUBUNIT"/>
    <property type="match status" value="1"/>
</dbReference>
<dbReference type="Proteomes" id="UP000215767">
    <property type="component" value="Unassembled WGS sequence"/>
</dbReference>
<evidence type="ECO:0000256" key="5">
    <source>
        <dbReference type="ARBA" id="ARBA00023004"/>
    </source>
</evidence>
<dbReference type="InterPro" id="IPR012675">
    <property type="entry name" value="Beta-grasp_dom_sf"/>
</dbReference>
<gene>
    <name evidence="9" type="ORF">CAL28_15465</name>
</gene>
<feature type="domain" description="FAD-binding FR-type" evidence="8">
    <location>
        <begin position="2"/>
        <end position="104"/>
    </location>
</feature>
<dbReference type="GO" id="GO:0016491">
    <property type="term" value="F:oxidoreductase activity"/>
    <property type="evidence" value="ECO:0007669"/>
    <property type="project" value="UniProtKB-KW"/>
</dbReference>
<dbReference type="InterPro" id="IPR050415">
    <property type="entry name" value="MRET"/>
</dbReference>
<dbReference type="GO" id="GO:0051537">
    <property type="term" value="F:2 iron, 2 sulfur cluster binding"/>
    <property type="evidence" value="ECO:0007669"/>
    <property type="project" value="UniProtKB-KW"/>
</dbReference>
<sequence>MESRLKLRIRAIAQEASGIHSYELVDDGGGTLPPFSAGAHVTLHLPCGLSRSYSLTNCPAERHRYVIAVNRDTHSRGGSRYLHETARVGQALQADPPRNLFELVEEAPASVFIAGGIGITPIRCMIRRLETLGRSWRLHYCARHPGAAAYVDELREDPRVQLYFDAGDVPRRLDIAEALAQLPADAHVYCCGPGGMLRAFREHAAALAPGRAHAEQFAPDEAPAAAGGYSVRLARTGRTVPVLPGQSILQALLEAGEQPPHACCQGVCGSCETAVLAGRPDHRDQVLSDTEKAAGASMMICCSGSLDPELVLDL</sequence>
<name>A0A261UFR4_9BORD</name>
<evidence type="ECO:0000256" key="6">
    <source>
        <dbReference type="ARBA" id="ARBA00023014"/>
    </source>
</evidence>
<keyword evidence="2" id="KW-0001">2Fe-2S</keyword>
<evidence type="ECO:0000256" key="1">
    <source>
        <dbReference type="ARBA" id="ARBA00022630"/>
    </source>
</evidence>
<dbReference type="CDD" id="cd00207">
    <property type="entry name" value="fer2"/>
    <property type="match status" value="1"/>
</dbReference>
<reference evidence="10" key="1">
    <citation type="submission" date="2017-05" db="EMBL/GenBank/DDBJ databases">
        <title>Complete and WGS of Bordetella genogroups.</title>
        <authorList>
            <person name="Spilker T."/>
            <person name="Lipuma J."/>
        </authorList>
    </citation>
    <scope>NUCLEOTIDE SEQUENCE [LARGE SCALE GENOMIC DNA]</scope>
    <source>
        <strain evidence="10">AU8856</strain>
    </source>
</reference>
<evidence type="ECO:0008006" key="11">
    <source>
        <dbReference type="Google" id="ProtNLM"/>
    </source>
</evidence>
<keyword evidence="5" id="KW-0408">Iron</keyword>
<dbReference type="Gene3D" id="2.40.30.10">
    <property type="entry name" value="Translation factors"/>
    <property type="match status" value="1"/>
</dbReference>
<dbReference type="OrthoDB" id="544091at2"/>
<keyword evidence="6" id="KW-0411">Iron-sulfur</keyword>
<dbReference type="Pfam" id="PF00111">
    <property type="entry name" value="Fer2"/>
    <property type="match status" value="1"/>
</dbReference>
<dbReference type="GO" id="GO:0046872">
    <property type="term" value="F:metal ion binding"/>
    <property type="evidence" value="ECO:0007669"/>
    <property type="project" value="UniProtKB-KW"/>
</dbReference>